<accession>A0A9W7DIV2</accession>
<comment type="caution">
    <text evidence="2">The sequence shown here is derived from an EMBL/GenBank/DDBJ whole genome shotgun (WGS) entry which is preliminary data.</text>
</comment>
<gene>
    <name evidence="2" type="ORF">Amon01_000740400</name>
</gene>
<reference evidence="2" key="1">
    <citation type="submission" date="2023-04" db="EMBL/GenBank/DDBJ databases">
        <title>Ambrosiozyma monospora NBRC 1965.</title>
        <authorList>
            <person name="Ichikawa N."/>
            <person name="Sato H."/>
            <person name="Tonouchi N."/>
        </authorList>
    </citation>
    <scope>NUCLEOTIDE SEQUENCE</scope>
    <source>
        <strain evidence="2">NBRC 1965</strain>
    </source>
</reference>
<evidence type="ECO:0000256" key="1">
    <source>
        <dbReference type="SAM" id="MobiDB-lite"/>
    </source>
</evidence>
<dbReference type="Proteomes" id="UP001165063">
    <property type="component" value="Unassembled WGS sequence"/>
</dbReference>
<feature type="compositionally biased region" description="Low complexity" evidence="1">
    <location>
        <begin position="128"/>
        <end position="139"/>
    </location>
</feature>
<proteinExistence type="predicted"/>
<evidence type="ECO:0000313" key="3">
    <source>
        <dbReference type="Proteomes" id="UP001165063"/>
    </source>
</evidence>
<feature type="compositionally biased region" description="Acidic residues" evidence="1">
    <location>
        <begin position="147"/>
        <end position="163"/>
    </location>
</feature>
<feature type="compositionally biased region" description="Basic and acidic residues" evidence="1">
    <location>
        <begin position="171"/>
        <end position="180"/>
    </location>
</feature>
<sequence>MFRSLINCYHMGKGLDDLDELESPGVAVDAVQSTIAVVGKLADQGTEAEPVNIDEFVVEKRAATKEVESSYQDEVTTKLTSGDLQQFADANDLLEEDENVKEDSTEGQEDEAKEKSSVTGTYIEVHETSSVSVSKTESPSPKRKLDDDDDDEDDNDDSSDDQQDMGQTKRIRLDEASSSS</sequence>
<protein>
    <submittedName>
        <fullName evidence="2">Unnamed protein product</fullName>
    </submittedName>
</protein>
<dbReference type="AlphaFoldDB" id="A0A9W7DIV2"/>
<feature type="region of interest" description="Disordered" evidence="1">
    <location>
        <begin position="63"/>
        <end position="180"/>
    </location>
</feature>
<organism evidence="2 3">
    <name type="scientific">Ambrosiozyma monospora</name>
    <name type="common">Yeast</name>
    <name type="synonym">Endomycopsis monosporus</name>
    <dbReference type="NCBI Taxonomy" id="43982"/>
    <lineage>
        <taxon>Eukaryota</taxon>
        <taxon>Fungi</taxon>
        <taxon>Dikarya</taxon>
        <taxon>Ascomycota</taxon>
        <taxon>Saccharomycotina</taxon>
        <taxon>Pichiomycetes</taxon>
        <taxon>Pichiales</taxon>
        <taxon>Pichiaceae</taxon>
        <taxon>Ambrosiozyma</taxon>
    </lineage>
</organism>
<dbReference type="EMBL" id="BSXU01005409">
    <property type="protein sequence ID" value="GMG53365.1"/>
    <property type="molecule type" value="Genomic_DNA"/>
</dbReference>
<name>A0A9W7DIV2_AMBMO</name>
<feature type="compositionally biased region" description="Polar residues" evidence="1">
    <location>
        <begin position="69"/>
        <end position="84"/>
    </location>
</feature>
<feature type="compositionally biased region" description="Acidic residues" evidence="1">
    <location>
        <begin position="92"/>
        <end position="109"/>
    </location>
</feature>
<evidence type="ECO:0000313" key="2">
    <source>
        <dbReference type="EMBL" id="GMG53365.1"/>
    </source>
</evidence>
<keyword evidence="3" id="KW-1185">Reference proteome</keyword>